<keyword evidence="2" id="KW-1185">Reference proteome</keyword>
<accession>A0ACB7W1R4</accession>
<reference evidence="2" key="1">
    <citation type="journal article" date="2022" name="Nat. Commun.">
        <title>Chromosome evolution and the genetic basis of agronomically important traits in greater yam.</title>
        <authorList>
            <person name="Bredeson J.V."/>
            <person name="Lyons J.B."/>
            <person name="Oniyinde I.O."/>
            <person name="Okereke N.R."/>
            <person name="Kolade O."/>
            <person name="Nnabue I."/>
            <person name="Nwadili C.O."/>
            <person name="Hribova E."/>
            <person name="Parker M."/>
            <person name="Nwogha J."/>
            <person name="Shu S."/>
            <person name="Carlson J."/>
            <person name="Kariba R."/>
            <person name="Muthemba S."/>
            <person name="Knop K."/>
            <person name="Barton G.J."/>
            <person name="Sherwood A.V."/>
            <person name="Lopez-Montes A."/>
            <person name="Asiedu R."/>
            <person name="Jamnadass R."/>
            <person name="Muchugi A."/>
            <person name="Goodstein D."/>
            <person name="Egesi C.N."/>
            <person name="Featherston J."/>
            <person name="Asfaw A."/>
            <person name="Simpson G.G."/>
            <person name="Dolezel J."/>
            <person name="Hendre P.S."/>
            <person name="Van Deynze A."/>
            <person name="Kumar P.L."/>
            <person name="Obidiegwu J.E."/>
            <person name="Bhattacharjee R."/>
            <person name="Rokhsar D.S."/>
        </authorList>
    </citation>
    <scope>NUCLEOTIDE SEQUENCE [LARGE SCALE GENOMIC DNA]</scope>
    <source>
        <strain evidence="2">cv. TDa95/00328</strain>
    </source>
</reference>
<dbReference type="EMBL" id="CM037015">
    <property type="protein sequence ID" value="KAH7681604.1"/>
    <property type="molecule type" value="Genomic_DNA"/>
</dbReference>
<name>A0ACB7W1R4_DIOAL</name>
<organism evidence="1 2">
    <name type="scientific">Dioscorea alata</name>
    <name type="common">Purple yam</name>
    <dbReference type="NCBI Taxonomy" id="55571"/>
    <lineage>
        <taxon>Eukaryota</taxon>
        <taxon>Viridiplantae</taxon>
        <taxon>Streptophyta</taxon>
        <taxon>Embryophyta</taxon>
        <taxon>Tracheophyta</taxon>
        <taxon>Spermatophyta</taxon>
        <taxon>Magnoliopsida</taxon>
        <taxon>Liliopsida</taxon>
        <taxon>Dioscoreales</taxon>
        <taxon>Dioscoreaceae</taxon>
        <taxon>Dioscorea</taxon>
    </lineage>
</organism>
<comment type="caution">
    <text evidence="1">The sequence shown here is derived from an EMBL/GenBank/DDBJ whole genome shotgun (WGS) entry which is preliminary data.</text>
</comment>
<dbReference type="Proteomes" id="UP000827976">
    <property type="component" value="Chromosome 5"/>
</dbReference>
<proteinExistence type="predicted"/>
<evidence type="ECO:0000313" key="1">
    <source>
        <dbReference type="EMBL" id="KAH7681604.1"/>
    </source>
</evidence>
<evidence type="ECO:0000313" key="2">
    <source>
        <dbReference type="Proteomes" id="UP000827976"/>
    </source>
</evidence>
<gene>
    <name evidence="1" type="ORF">IHE45_05G069000</name>
</gene>
<protein>
    <submittedName>
        <fullName evidence="1">Uncharacterized protein</fullName>
    </submittedName>
</protein>
<sequence length="109" mass="12664">MDPSSSSPSYPSSPSLKHKLHSSICFSCGFRTDRDSNDCQAISLMRSSSAWIRSKAPKIGDRYRTLVSRMSHNHHRRRHSGDFRYDPHLQSLLLLSPSLYFFNFLRIKY</sequence>